<comment type="caution">
    <text evidence="10">The sequence shown here is derived from an EMBL/GenBank/DDBJ whole genome shotgun (WGS) entry which is preliminary data.</text>
</comment>
<dbReference type="SUPFAM" id="SSF52540">
    <property type="entry name" value="P-loop containing nucleoside triphosphate hydrolases"/>
    <property type="match status" value="2"/>
</dbReference>
<keyword evidence="3" id="KW-0762">Sugar transport</keyword>
<keyword evidence="4" id="KW-0677">Repeat</keyword>
<evidence type="ECO:0000259" key="9">
    <source>
        <dbReference type="PROSITE" id="PS50893"/>
    </source>
</evidence>
<dbReference type="EMBL" id="JAMBOL010000001">
    <property type="protein sequence ID" value="MCM3712507.1"/>
    <property type="molecule type" value="Genomic_DNA"/>
</dbReference>
<evidence type="ECO:0000256" key="6">
    <source>
        <dbReference type="ARBA" id="ARBA00022840"/>
    </source>
</evidence>
<evidence type="ECO:0000256" key="4">
    <source>
        <dbReference type="ARBA" id="ARBA00022737"/>
    </source>
</evidence>
<evidence type="ECO:0000313" key="10">
    <source>
        <dbReference type="EMBL" id="MCM3712507.1"/>
    </source>
</evidence>
<evidence type="ECO:0000256" key="3">
    <source>
        <dbReference type="ARBA" id="ARBA00022597"/>
    </source>
</evidence>
<dbReference type="GO" id="GO:0016887">
    <property type="term" value="F:ATP hydrolysis activity"/>
    <property type="evidence" value="ECO:0007669"/>
    <property type="project" value="InterPro"/>
</dbReference>
<dbReference type="CDD" id="cd03215">
    <property type="entry name" value="ABC_Carb_Monos_II"/>
    <property type="match status" value="1"/>
</dbReference>
<dbReference type="PANTHER" id="PTHR43790:SF3">
    <property type="entry name" value="D-ALLOSE IMPORT ATP-BINDING PROTEIN ALSA-RELATED"/>
    <property type="match status" value="1"/>
</dbReference>
<dbReference type="RefSeq" id="WP_251221387.1">
    <property type="nucleotide sequence ID" value="NZ_JAMBOL010000001.1"/>
</dbReference>
<keyword evidence="1" id="KW-0813">Transport</keyword>
<keyword evidence="5" id="KW-0547">Nucleotide-binding</keyword>
<dbReference type="Gene3D" id="3.40.50.300">
    <property type="entry name" value="P-loop containing nucleotide triphosphate hydrolases"/>
    <property type="match status" value="2"/>
</dbReference>
<dbReference type="InterPro" id="IPR017871">
    <property type="entry name" value="ABC_transporter-like_CS"/>
</dbReference>
<evidence type="ECO:0000256" key="1">
    <source>
        <dbReference type="ARBA" id="ARBA00022448"/>
    </source>
</evidence>
<feature type="domain" description="ABC transporter" evidence="9">
    <location>
        <begin position="3"/>
        <end position="239"/>
    </location>
</feature>
<proteinExistence type="predicted"/>
<keyword evidence="2" id="KW-1003">Cell membrane</keyword>
<dbReference type="InterPro" id="IPR027417">
    <property type="entry name" value="P-loop_NTPase"/>
</dbReference>
<reference evidence="10" key="1">
    <citation type="submission" date="2022-05" db="EMBL/GenBank/DDBJ databases">
        <title>Comparative Genomics of Spacecraft Associated Microbes.</title>
        <authorList>
            <person name="Tran M.T."/>
            <person name="Wright A."/>
            <person name="Seuylemezian A."/>
            <person name="Eisen J."/>
            <person name="Coil D."/>
        </authorList>
    </citation>
    <scope>NUCLEOTIDE SEQUENCE</scope>
    <source>
        <strain evidence="10">214.1.1</strain>
    </source>
</reference>
<dbReference type="SMART" id="SM00382">
    <property type="entry name" value="AAA"/>
    <property type="match status" value="2"/>
</dbReference>
<keyword evidence="6 10" id="KW-0067">ATP-binding</keyword>
<dbReference type="InterPro" id="IPR003593">
    <property type="entry name" value="AAA+_ATPase"/>
</dbReference>
<keyword evidence="11" id="KW-1185">Reference proteome</keyword>
<dbReference type="Proteomes" id="UP001139179">
    <property type="component" value="Unassembled WGS sequence"/>
</dbReference>
<dbReference type="AlphaFoldDB" id="A0A9X2IMM0"/>
<protein>
    <submittedName>
        <fullName evidence="10">Sugar ABC transporter ATP-binding protein</fullName>
    </submittedName>
</protein>
<gene>
    <name evidence="10" type="ORF">M3202_00295</name>
</gene>
<dbReference type="PROSITE" id="PS50893">
    <property type="entry name" value="ABC_TRANSPORTER_2"/>
    <property type="match status" value="2"/>
</dbReference>
<feature type="domain" description="ABC transporter" evidence="9">
    <location>
        <begin position="251"/>
        <end position="498"/>
    </location>
</feature>
<dbReference type="Pfam" id="PF00005">
    <property type="entry name" value="ABC_tran"/>
    <property type="match status" value="2"/>
</dbReference>
<dbReference type="PANTHER" id="PTHR43790">
    <property type="entry name" value="CARBOHYDRATE TRANSPORT ATP-BINDING PROTEIN MG119-RELATED"/>
    <property type="match status" value="1"/>
</dbReference>
<evidence type="ECO:0000256" key="5">
    <source>
        <dbReference type="ARBA" id="ARBA00022741"/>
    </source>
</evidence>
<evidence type="ECO:0000313" key="11">
    <source>
        <dbReference type="Proteomes" id="UP001139179"/>
    </source>
</evidence>
<organism evidence="10 11">
    <name type="scientific">Halalkalibacter oceani</name>
    <dbReference type="NCBI Taxonomy" id="1653776"/>
    <lineage>
        <taxon>Bacteria</taxon>
        <taxon>Bacillati</taxon>
        <taxon>Bacillota</taxon>
        <taxon>Bacilli</taxon>
        <taxon>Bacillales</taxon>
        <taxon>Bacillaceae</taxon>
        <taxon>Halalkalibacter</taxon>
    </lineage>
</organism>
<name>A0A9X2IMM0_9BACI</name>
<keyword evidence="8" id="KW-0472">Membrane</keyword>
<evidence type="ECO:0000256" key="7">
    <source>
        <dbReference type="ARBA" id="ARBA00022967"/>
    </source>
</evidence>
<dbReference type="InterPro" id="IPR050107">
    <property type="entry name" value="ABC_carbohydrate_import_ATPase"/>
</dbReference>
<evidence type="ECO:0000256" key="8">
    <source>
        <dbReference type="ARBA" id="ARBA00023136"/>
    </source>
</evidence>
<keyword evidence="7" id="KW-1278">Translocase</keyword>
<sequence length="503" mass="56178">MLLKVNHVYKSYGNKRVLFDNNLEVDHGEIHGLVGKNGAGKTTLVKIISGVLTDYEGDVLFNDKNINHLSVIERQQEGIYVVPQHAAIIPEFSIAENIFLGTWPRDRLGQVNWKELYENAAKALAEYGLSYDPAMKGKKLSLVEQRKLNIVRALFSKAKLVILDEPTTALSAEERDSLFDFIEELRKEGTSFILISHYLEEILKLCDTITVNRDGQCYTGYKKGEVDEETLSTLIVGKNIELSSRPEEERMKNKEPLLVCENISGKGMQGISFKAGKGEVLGLVGFPGSGARELARALSGLHPVSAGRIKLNGSEIPTPKNPAQAVRQRIIYVSYDRHKEGVVQLLSIKKNISLSILESSLKRMFGFIDERQEDKNAREYFEKLNILAASVNEAVGQLSGGNQQKVVLSKALSCQPEVLILDEPTVGIDVKSREEILALIHELTKVRGLSVLYLTNDYNELLRIADRLLFFDRGKVVTERANLNLTTDEVIRIRDEAKEGEAS</sequence>
<dbReference type="CDD" id="cd03216">
    <property type="entry name" value="ABC_Carb_Monos_I"/>
    <property type="match status" value="1"/>
</dbReference>
<dbReference type="GO" id="GO:0005524">
    <property type="term" value="F:ATP binding"/>
    <property type="evidence" value="ECO:0007669"/>
    <property type="project" value="UniProtKB-KW"/>
</dbReference>
<dbReference type="PROSITE" id="PS00211">
    <property type="entry name" value="ABC_TRANSPORTER_1"/>
    <property type="match status" value="1"/>
</dbReference>
<accession>A0A9X2IMM0</accession>
<evidence type="ECO:0000256" key="2">
    <source>
        <dbReference type="ARBA" id="ARBA00022475"/>
    </source>
</evidence>
<dbReference type="InterPro" id="IPR003439">
    <property type="entry name" value="ABC_transporter-like_ATP-bd"/>
</dbReference>